<feature type="binding site" evidence="18">
    <location>
        <begin position="337"/>
        <end position="344"/>
    </location>
    <ligand>
        <name>ATP</name>
        <dbReference type="ChEBI" id="CHEBI:30616"/>
    </ligand>
</feature>
<evidence type="ECO:0000259" key="21">
    <source>
        <dbReference type="PROSITE" id="PS50011"/>
    </source>
</evidence>
<feature type="domain" description="Protein kinase" evidence="21">
    <location>
        <begin position="330"/>
        <end position="472"/>
    </location>
</feature>
<dbReference type="SMART" id="SM00409">
    <property type="entry name" value="IG"/>
    <property type="match status" value="2"/>
</dbReference>
<evidence type="ECO:0000256" key="3">
    <source>
        <dbReference type="ARBA" id="ARBA00022553"/>
    </source>
</evidence>
<keyword evidence="12 20" id="KW-0472">Membrane</keyword>
<dbReference type="InterPro" id="IPR003599">
    <property type="entry name" value="Ig_sub"/>
</dbReference>
<keyword evidence="15" id="KW-0675">Receptor</keyword>
<dbReference type="InterPro" id="IPR011009">
    <property type="entry name" value="Kinase-like_dom_sf"/>
</dbReference>
<dbReference type="CDD" id="cd05857">
    <property type="entry name" value="IgI_2_FGFR"/>
    <property type="match status" value="1"/>
</dbReference>
<keyword evidence="9" id="KW-0418">Kinase</keyword>
<dbReference type="InterPro" id="IPR017441">
    <property type="entry name" value="Protein_kinase_ATP_BS"/>
</dbReference>
<dbReference type="PROSITE" id="PS50835">
    <property type="entry name" value="IG_LIKE"/>
    <property type="match status" value="1"/>
</dbReference>
<evidence type="ECO:0000313" key="24">
    <source>
        <dbReference type="Proteomes" id="UP000297703"/>
    </source>
</evidence>
<dbReference type="PIRSF" id="PIRSF000615">
    <property type="entry name" value="TyrPK_CSF1-R"/>
    <property type="match status" value="1"/>
</dbReference>
<dbReference type="AlphaFoldDB" id="A0A4D9DLU7"/>
<evidence type="ECO:0000256" key="6">
    <source>
        <dbReference type="ARBA" id="ARBA00022729"/>
    </source>
</evidence>
<dbReference type="Gene3D" id="1.10.510.10">
    <property type="entry name" value="Transferase(Phosphotransferase) domain 1"/>
    <property type="match status" value="1"/>
</dbReference>
<evidence type="ECO:0000256" key="2">
    <source>
        <dbReference type="ARBA" id="ARBA00011902"/>
    </source>
</evidence>
<dbReference type="FunFam" id="3.30.200.20:FF:000011">
    <property type="entry name" value="Fibroblast growth factor receptor"/>
    <property type="match status" value="1"/>
</dbReference>
<name>A0A4D9DLU7_9SAUR</name>
<feature type="transmembrane region" description="Helical" evidence="20">
    <location>
        <begin position="232"/>
        <end position="252"/>
    </location>
</feature>
<keyword evidence="16" id="KW-0325">Glycoprotein</keyword>
<dbReference type="Gene3D" id="2.60.40.10">
    <property type="entry name" value="Immunoglobulins"/>
    <property type="match status" value="2"/>
</dbReference>
<evidence type="ECO:0000256" key="15">
    <source>
        <dbReference type="ARBA" id="ARBA00023170"/>
    </source>
</evidence>
<keyword evidence="3" id="KW-0597">Phosphoprotein</keyword>
<dbReference type="SMART" id="SM00408">
    <property type="entry name" value="IGc2"/>
    <property type="match status" value="1"/>
</dbReference>
<dbReference type="Pfam" id="PF07714">
    <property type="entry name" value="PK_Tyr_Ser-Thr"/>
    <property type="match status" value="1"/>
</dbReference>
<gene>
    <name evidence="23" type="ORF">DR999_PMT22274</name>
</gene>
<dbReference type="Gene3D" id="3.30.200.20">
    <property type="entry name" value="Phosphorylase Kinase, domain 1"/>
    <property type="match status" value="1"/>
</dbReference>
<evidence type="ECO:0000256" key="7">
    <source>
        <dbReference type="ARBA" id="ARBA00022737"/>
    </source>
</evidence>
<keyword evidence="10 18" id="KW-0067">ATP-binding</keyword>
<evidence type="ECO:0000256" key="1">
    <source>
        <dbReference type="ARBA" id="ARBA00004479"/>
    </source>
</evidence>
<keyword evidence="4" id="KW-0808">Transferase</keyword>
<keyword evidence="5 20" id="KW-0812">Transmembrane</keyword>
<dbReference type="Gene3D" id="6.10.250.1740">
    <property type="match status" value="1"/>
</dbReference>
<evidence type="ECO:0000256" key="5">
    <source>
        <dbReference type="ARBA" id="ARBA00022692"/>
    </source>
</evidence>
<evidence type="ECO:0000256" key="8">
    <source>
        <dbReference type="ARBA" id="ARBA00022741"/>
    </source>
</evidence>
<dbReference type="InterPro" id="IPR003598">
    <property type="entry name" value="Ig_sub2"/>
</dbReference>
<comment type="subcellular location">
    <subcellularLocation>
        <location evidence="1">Membrane</location>
        <topology evidence="1">Single-pass type I membrane protein</topology>
    </subcellularLocation>
</comment>
<comment type="caution">
    <text evidence="23">The sequence shown here is derived from an EMBL/GenBank/DDBJ whole genome shotgun (WGS) entry which is preliminary data.</text>
</comment>
<feature type="binding site" evidence="18 19">
    <location>
        <position position="366"/>
    </location>
    <ligand>
        <name>ATP</name>
        <dbReference type="ChEBI" id="CHEBI:30616"/>
    </ligand>
</feature>
<evidence type="ECO:0000256" key="14">
    <source>
        <dbReference type="ARBA" id="ARBA00023157"/>
    </source>
</evidence>
<accession>A0A4D9DLU7</accession>
<dbReference type="InterPro" id="IPR013098">
    <property type="entry name" value="Ig_I-set"/>
</dbReference>
<evidence type="ECO:0000256" key="17">
    <source>
        <dbReference type="ARBA" id="ARBA00023319"/>
    </source>
</evidence>
<evidence type="ECO:0000259" key="22">
    <source>
        <dbReference type="PROSITE" id="PS50835"/>
    </source>
</evidence>
<keyword evidence="7" id="KW-0677">Repeat</keyword>
<dbReference type="EC" id="2.7.10.1" evidence="2"/>
<evidence type="ECO:0000256" key="16">
    <source>
        <dbReference type="ARBA" id="ARBA00023180"/>
    </source>
</evidence>
<evidence type="ECO:0000313" key="23">
    <source>
        <dbReference type="EMBL" id="TFJ95982.1"/>
    </source>
</evidence>
<organism evidence="23 24">
    <name type="scientific">Platysternon megacephalum</name>
    <name type="common">big-headed turtle</name>
    <dbReference type="NCBI Taxonomy" id="55544"/>
    <lineage>
        <taxon>Eukaryota</taxon>
        <taxon>Metazoa</taxon>
        <taxon>Chordata</taxon>
        <taxon>Craniata</taxon>
        <taxon>Vertebrata</taxon>
        <taxon>Euteleostomi</taxon>
        <taxon>Archelosauria</taxon>
        <taxon>Testudinata</taxon>
        <taxon>Testudines</taxon>
        <taxon>Cryptodira</taxon>
        <taxon>Durocryptodira</taxon>
        <taxon>Testudinoidea</taxon>
        <taxon>Platysternidae</taxon>
        <taxon>Platysternon</taxon>
    </lineage>
</organism>
<evidence type="ECO:0000256" key="18">
    <source>
        <dbReference type="PIRSR" id="PIRSR000615-2"/>
    </source>
</evidence>
<dbReference type="SUPFAM" id="SSF56112">
    <property type="entry name" value="Protein kinase-like (PK-like)"/>
    <property type="match status" value="1"/>
</dbReference>
<dbReference type="InterPro" id="IPR013783">
    <property type="entry name" value="Ig-like_fold"/>
</dbReference>
<evidence type="ECO:0000256" key="10">
    <source>
        <dbReference type="ARBA" id="ARBA00022840"/>
    </source>
</evidence>
<evidence type="ECO:0000256" key="9">
    <source>
        <dbReference type="ARBA" id="ARBA00022777"/>
    </source>
</evidence>
<dbReference type="Pfam" id="PF07679">
    <property type="entry name" value="I-set"/>
    <property type="match status" value="1"/>
</dbReference>
<dbReference type="SUPFAM" id="SSF48726">
    <property type="entry name" value="Immunoglobulin"/>
    <property type="match status" value="2"/>
</dbReference>
<evidence type="ECO:0000256" key="19">
    <source>
        <dbReference type="PROSITE-ProRule" id="PRU10141"/>
    </source>
</evidence>
<protein>
    <recommendedName>
        <fullName evidence="2">receptor protein-tyrosine kinase</fullName>
        <ecNumber evidence="2">2.7.10.1</ecNumber>
    </recommendedName>
</protein>
<dbReference type="GO" id="GO:0005524">
    <property type="term" value="F:ATP binding"/>
    <property type="evidence" value="ECO:0007669"/>
    <property type="project" value="UniProtKB-UniRule"/>
</dbReference>
<dbReference type="GO" id="GO:0005886">
    <property type="term" value="C:plasma membrane"/>
    <property type="evidence" value="ECO:0007669"/>
    <property type="project" value="TreeGrafter"/>
</dbReference>
<reference evidence="23 24" key="1">
    <citation type="submission" date="2019-04" db="EMBL/GenBank/DDBJ databases">
        <title>Draft genome of the big-headed turtle Platysternon megacephalum.</title>
        <authorList>
            <person name="Gong S."/>
        </authorList>
    </citation>
    <scope>NUCLEOTIDE SEQUENCE [LARGE SCALE GENOMIC DNA]</scope>
    <source>
        <strain evidence="23">DO16091913</strain>
        <tissue evidence="23">Muscle</tissue>
    </source>
</reference>
<dbReference type="InterPro" id="IPR052615">
    <property type="entry name" value="FGFRL"/>
</dbReference>
<evidence type="ECO:0000256" key="13">
    <source>
        <dbReference type="ARBA" id="ARBA00023137"/>
    </source>
</evidence>
<keyword evidence="8 18" id="KW-0547">Nucleotide-binding</keyword>
<dbReference type="FunFam" id="2.60.40.10:FF:000016">
    <property type="entry name" value="Fibroblast growth factor receptor"/>
    <property type="match status" value="1"/>
</dbReference>
<dbReference type="PANTHER" id="PTHR19890">
    <property type="entry name" value="FIBROBLAST GROWTH FACTOR RECEPTOR"/>
    <property type="match status" value="1"/>
</dbReference>
<keyword evidence="14" id="KW-1015">Disulfide bond</keyword>
<dbReference type="GO" id="GO:0017134">
    <property type="term" value="F:fibroblast growth factor binding"/>
    <property type="evidence" value="ECO:0007669"/>
    <property type="project" value="TreeGrafter"/>
</dbReference>
<reference evidence="23 24" key="2">
    <citation type="submission" date="2019-04" db="EMBL/GenBank/DDBJ databases">
        <title>The genome sequence of big-headed turtle.</title>
        <authorList>
            <person name="Gong S."/>
        </authorList>
    </citation>
    <scope>NUCLEOTIDE SEQUENCE [LARGE SCALE GENOMIC DNA]</scope>
    <source>
        <strain evidence="23">DO16091913</strain>
        <tissue evidence="23">Muscle</tissue>
    </source>
</reference>
<dbReference type="InterPro" id="IPR000719">
    <property type="entry name" value="Prot_kinase_dom"/>
</dbReference>
<proteinExistence type="predicted"/>
<keyword evidence="13" id="KW-0829">Tyrosine-protein kinase</keyword>
<dbReference type="STRING" id="55544.A0A4D9DLU7"/>
<dbReference type="Pfam" id="PF21165">
    <property type="entry name" value="FGFR3_TM"/>
    <property type="match status" value="1"/>
</dbReference>
<evidence type="ECO:0000256" key="12">
    <source>
        <dbReference type="ARBA" id="ARBA00023136"/>
    </source>
</evidence>
<dbReference type="InterPro" id="IPR001245">
    <property type="entry name" value="Ser-Thr/Tyr_kinase_cat_dom"/>
</dbReference>
<keyword evidence="11 20" id="KW-1133">Transmembrane helix</keyword>
<evidence type="ECO:0000256" key="11">
    <source>
        <dbReference type="ARBA" id="ARBA00022989"/>
    </source>
</evidence>
<keyword evidence="6" id="KW-0732">Signal</keyword>
<evidence type="ECO:0000256" key="20">
    <source>
        <dbReference type="SAM" id="Phobius"/>
    </source>
</evidence>
<dbReference type="Proteomes" id="UP000297703">
    <property type="component" value="Unassembled WGS sequence"/>
</dbReference>
<dbReference type="InterPro" id="IPR036179">
    <property type="entry name" value="Ig-like_dom_sf"/>
</dbReference>
<sequence>MHRTALGRDGFSIIGIYDESEDTGAPYWTRSERMEKKLLAVPAAYTVRFRCPAAGNPTPSIYWLKNGKEFKGEHRIEGIKLRHQQWSLVMESVVPSDRGNYTCVVENKYGSIRHTYQLDVLERSRHRPILHAGLPANQTVVVGSDVEFHCKVYSDAQPHIQWLKHVEVNGSKYGSNGTPYVMVLKVFPSALCHFFPLGDASVFNLEMPRFCKLYITWSKLVEVDDSGSVSPGILSCGAGFVLFILVVVVVIIRRVKKTNKKAVNTPTVQKVSKFPLKRQQVSLESNSSMNSNTPLVRIIRISSSDGPKLANVSELELPADPKWELTRSCLTLGKPLGEGCFGQVVMAKAIGIDKDKPNKAITVAVKMLKDDATDKDLSDLVSEMEIMKKIGKHTNIINLLGACTQDGPLYVLVEYASKGNLQEYLWARRPPGMEYSFKTCKLPEEQLTLKDLVSCAYQVACGMEYLASQKVS</sequence>
<dbReference type="OrthoDB" id="5984265at2759"/>
<dbReference type="EMBL" id="QXTE01000903">
    <property type="protein sequence ID" value="TFJ95982.1"/>
    <property type="molecule type" value="Genomic_DNA"/>
</dbReference>
<keyword evidence="24" id="KW-1185">Reference proteome</keyword>
<dbReference type="PROSITE" id="PS50011">
    <property type="entry name" value="PROTEIN_KINASE_DOM"/>
    <property type="match status" value="1"/>
</dbReference>
<dbReference type="InterPro" id="IPR007110">
    <property type="entry name" value="Ig-like_dom"/>
</dbReference>
<evidence type="ECO:0000256" key="4">
    <source>
        <dbReference type="ARBA" id="ARBA00022679"/>
    </source>
</evidence>
<feature type="domain" description="Ig-like" evidence="22">
    <location>
        <begin position="26"/>
        <end position="119"/>
    </location>
</feature>
<dbReference type="PROSITE" id="PS00107">
    <property type="entry name" value="PROTEIN_KINASE_ATP"/>
    <property type="match status" value="1"/>
</dbReference>
<dbReference type="FunFam" id="2.60.40.10:FF:000020">
    <property type="entry name" value="Fibroblast growth factor receptor"/>
    <property type="match status" value="1"/>
</dbReference>
<dbReference type="PANTHER" id="PTHR19890:SF10">
    <property type="entry name" value="FIBROBLAST GROWTH FACTOR RECEPTOR-LIKE 1"/>
    <property type="match status" value="1"/>
</dbReference>
<dbReference type="GO" id="GO:0005007">
    <property type="term" value="F:fibroblast growth factor receptor activity"/>
    <property type="evidence" value="ECO:0007669"/>
    <property type="project" value="TreeGrafter"/>
</dbReference>
<keyword evidence="17" id="KW-0393">Immunoglobulin domain</keyword>